<dbReference type="InterPro" id="IPR004360">
    <property type="entry name" value="Glyas_Fos-R_dOase_dom"/>
</dbReference>
<feature type="domain" description="VOC" evidence="1">
    <location>
        <begin position="9"/>
        <end position="134"/>
    </location>
</feature>
<evidence type="ECO:0000259" key="1">
    <source>
        <dbReference type="PROSITE" id="PS51819"/>
    </source>
</evidence>
<dbReference type="RefSeq" id="WP_155454287.1">
    <property type="nucleotide sequence ID" value="NZ_WNKX01000007.1"/>
</dbReference>
<gene>
    <name evidence="2" type="ORF">GM658_12085</name>
</gene>
<dbReference type="EMBL" id="WNKX01000007">
    <property type="protein sequence ID" value="MTW11334.1"/>
    <property type="molecule type" value="Genomic_DNA"/>
</dbReference>
<comment type="caution">
    <text evidence="2">The sequence shown here is derived from an EMBL/GenBank/DDBJ whole genome shotgun (WGS) entry which is preliminary data.</text>
</comment>
<dbReference type="AlphaFoldDB" id="A0A6L6QGY8"/>
<dbReference type="CDD" id="cd07246">
    <property type="entry name" value="VOC_like"/>
    <property type="match status" value="1"/>
</dbReference>
<dbReference type="Pfam" id="PF00903">
    <property type="entry name" value="Glyoxalase"/>
    <property type="match status" value="1"/>
</dbReference>
<keyword evidence="3" id="KW-1185">Reference proteome</keyword>
<organism evidence="2 3">
    <name type="scientific">Massilia eburnea</name>
    <dbReference type="NCBI Taxonomy" id="1776165"/>
    <lineage>
        <taxon>Bacteria</taxon>
        <taxon>Pseudomonadati</taxon>
        <taxon>Pseudomonadota</taxon>
        <taxon>Betaproteobacteria</taxon>
        <taxon>Burkholderiales</taxon>
        <taxon>Oxalobacteraceae</taxon>
        <taxon>Telluria group</taxon>
        <taxon>Massilia</taxon>
    </lineage>
</organism>
<dbReference type="PANTHER" id="PTHR34109">
    <property type="entry name" value="BNAUNNG04460D PROTEIN-RELATED"/>
    <property type="match status" value="1"/>
</dbReference>
<dbReference type="Gene3D" id="3.30.720.120">
    <property type="match status" value="1"/>
</dbReference>
<accession>A0A6L6QGY8</accession>
<dbReference type="InterPro" id="IPR037523">
    <property type="entry name" value="VOC_core"/>
</dbReference>
<dbReference type="Proteomes" id="UP000472320">
    <property type="component" value="Unassembled WGS sequence"/>
</dbReference>
<dbReference type="PANTHER" id="PTHR34109:SF1">
    <property type="entry name" value="VOC DOMAIN-CONTAINING PROTEIN"/>
    <property type="match status" value="1"/>
</dbReference>
<dbReference type="PROSITE" id="PS51819">
    <property type="entry name" value="VOC"/>
    <property type="match status" value="1"/>
</dbReference>
<name>A0A6L6QGY8_9BURK</name>
<reference evidence="2 3" key="1">
    <citation type="submission" date="2019-11" db="EMBL/GenBank/DDBJ databases">
        <title>Type strains purchased from KCTC, JCM and DSMZ.</title>
        <authorList>
            <person name="Lu H."/>
        </authorList>
    </citation>
    <scope>NUCLEOTIDE SEQUENCE [LARGE SCALE GENOMIC DNA]</scope>
    <source>
        <strain evidence="2 3">JCM 31587</strain>
    </source>
</reference>
<dbReference type="SUPFAM" id="SSF54593">
    <property type="entry name" value="Glyoxalase/Bleomycin resistance protein/Dihydroxybiphenyl dioxygenase"/>
    <property type="match status" value="1"/>
</dbReference>
<dbReference type="Gene3D" id="3.30.720.110">
    <property type="match status" value="1"/>
</dbReference>
<sequence length="160" mass="17600">MTVKAIPEGMHTVTPHLVCEGAAEAIEFYKKAFNAVENSRMPAPDGRVMHAQLKIGDSVIMLVDDFPDHGCFGPKHLKGSPVTIHLYVPDADATYAQAVKAGATAKMPPEDMFWGDRYGVLIDPFGHSWSVATHKRDLTPEQMVEGMKEMMSKMPENCKA</sequence>
<evidence type="ECO:0000313" key="2">
    <source>
        <dbReference type="EMBL" id="MTW11334.1"/>
    </source>
</evidence>
<dbReference type="InterPro" id="IPR029068">
    <property type="entry name" value="Glyas_Bleomycin-R_OHBP_Dase"/>
</dbReference>
<proteinExistence type="predicted"/>
<protein>
    <submittedName>
        <fullName evidence="2">VOC family protein</fullName>
    </submittedName>
</protein>
<evidence type="ECO:0000313" key="3">
    <source>
        <dbReference type="Proteomes" id="UP000472320"/>
    </source>
</evidence>
<dbReference type="OrthoDB" id="9795306at2"/>